<feature type="coiled-coil region" evidence="1">
    <location>
        <begin position="82"/>
        <end position="109"/>
    </location>
</feature>
<feature type="compositionally biased region" description="Basic and acidic residues" evidence="2">
    <location>
        <begin position="39"/>
        <end position="49"/>
    </location>
</feature>
<organism evidence="3 4">
    <name type="scientific">Entomomonas moraniae</name>
    <dbReference type="NCBI Taxonomy" id="2213226"/>
    <lineage>
        <taxon>Bacteria</taxon>
        <taxon>Pseudomonadati</taxon>
        <taxon>Pseudomonadota</taxon>
        <taxon>Gammaproteobacteria</taxon>
        <taxon>Pseudomonadales</taxon>
        <taxon>Pseudomonadaceae</taxon>
        <taxon>Entomomonas</taxon>
    </lineage>
</organism>
<dbReference type="Proteomes" id="UP000273143">
    <property type="component" value="Chromosome"/>
</dbReference>
<name>A0A3Q9JJ84_9GAMM</name>
<evidence type="ECO:0000313" key="3">
    <source>
        <dbReference type="EMBL" id="AZS49353.1"/>
    </source>
</evidence>
<sequence>MNDTQLAELRELQSLSFEAVKVDCDPRNWNGHGKTPKQMTKEERGGRSFDLKNADKSISIFARITNIINTHTKPTEGNIKEDEDLQRDIDNVKDQAEDLLKQVREKEQAPHNVH</sequence>
<evidence type="ECO:0000256" key="2">
    <source>
        <dbReference type="SAM" id="MobiDB-lite"/>
    </source>
</evidence>
<dbReference type="RefSeq" id="WP_127161570.1">
    <property type="nucleotide sequence ID" value="NZ_CP029822.1"/>
</dbReference>
<reference evidence="4" key="1">
    <citation type="submission" date="2018-06" db="EMBL/GenBank/DDBJ databases">
        <title>Complete genome of Pseudomonas insecticola strain QZS01.</title>
        <authorList>
            <person name="Wang J."/>
            <person name="Su Q."/>
        </authorList>
    </citation>
    <scope>NUCLEOTIDE SEQUENCE [LARGE SCALE GENOMIC DNA]</scope>
    <source>
        <strain evidence="4">QZS01</strain>
    </source>
</reference>
<proteinExistence type="predicted"/>
<dbReference type="AlphaFoldDB" id="A0A3Q9JJ84"/>
<evidence type="ECO:0000313" key="4">
    <source>
        <dbReference type="Proteomes" id="UP000273143"/>
    </source>
</evidence>
<evidence type="ECO:0000256" key="1">
    <source>
        <dbReference type="SAM" id="Coils"/>
    </source>
</evidence>
<feature type="region of interest" description="Disordered" evidence="2">
    <location>
        <begin position="26"/>
        <end position="49"/>
    </location>
</feature>
<accession>A0A3Q9JJ84</accession>
<keyword evidence="1" id="KW-0175">Coiled coil</keyword>
<protein>
    <submittedName>
        <fullName evidence="3">Uncharacterized protein</fullName>
    </submittedName>
</protein>
<dbReference type="EMBL" id="CP029822">
    <property type="protein sequence ID" value="AZS49353.1"/>
    <property type="molecule type" value="Genomic_DNA"/>
</dbReference>
<keyword evidence="4" id="KW-1185">Reference proteome</keyword>
<dbReference type="KEGG" id="emo:DM558_00525"/>
<gene>
    <name evidence="3" type="ORF">DM558_00525</name>
</gene>